<evidence type="ECO:0000259" key="1">
    <source>
        <dbReference type="PROSITE" id="PS51186"/>
    </source>
</evidence>
<gene>
    <name evidence="2" type="ORF">CPE01_20360</name>
</gene>
<evidence type="ECO:0000313" key="2">
    <source>
        <dbReference type="EMBL" id="GEK18303.1"/>
    </source>
</evidence>
<evidence type="ECO:0000313" key="3">
    <source>
        <dbReference type="Proteomes" id="UP000321386"/>
    </source>
</evidence>
<keyword evidence="3" id="KW-1185">Reference proteome</keyword>
<dbReference type="InterPro" id="IPR016181">
    <property type="entry name" value="Acyl_CoA_acyltransferase"/>
</dbReference>
<proteinExistence type="predicted"/>
<name>A0A510UUE7_9CELL</name>
<dbReference type="GO" id="GO:0016747">
    <property type="term" value="F:acyltransferase activity, transferring groups other than amino-acyl groups"/>
    <property type="evidence" value="ECO:0007669"/>
    <property type="project" value="InterPro"/>
</dbReference>
<dbReference type="Gene3D" id="3.40.630.30">
    <property type="match status" value="1"/>
</dbReference>
<dbReference type="InterPro" id="IPR000182">
    <property type="entry name" value="GNAT_dom"/>
</dbReference>
<dbReference type="EMBL" id="BJUA01000009">
    <property type="protein sequence ID" value="GEK18303.1"/>
    <property type="molecule type" value="Genomic_DNA"/>
</dbReference>
<dbReference type="SUPFAM" id="SSF55729">
    <property type="entry name" value="Acyl-CoA N-acyltransferases (Nat)"/>
    <property type="match status" value="1"/>
</dbReference>
<dbReference type="PROSITE" id="PS51186">
    <property type="entry name" value="GNAT"/>
    <property type="match status" value="1"/>
</dbReference>
<sequence>MLTAVHTYLQTARVTLRRFAADDADLLIELDSDPAVMRFLSGGAPTDPDEIRDVVLPSILAGYDRWHGERGLFAAYENAGGAFIGWFCLRPERDGPVDEVELGYRLRRAAWGHGYATEVASALVEKAFTELDVRVVWGATMAVNHASQHVMEKVGMTVTRTLETPEDMLGVERSDLGGFQYEITREQWARRTAEAGSSSVPRSVSP</sequence>
<dbReference type="Pfam" id="PF13302">
    <property type="entry name" value="Acetyltransf_3"/>
    <property type="match status" value="1"/>
</dbReference>
<feature type="domain" description="N-acetyltransferase" evidence="1">
    <location>
        <begin position="14"/>
        <end position="186"/>
    </location>
</feature>
<comment type="caution">
    <text evidence="2">The sequence shown here is derived from an EMBL/GenBank/DDBJ whole genome shotgun (WGS) entry which is preliminary data.</text>
</comment>
<accession>A0A510UUE7</accession>
<dbReference type="InterPro" id="IPR051531">
    <property type="entry name" value="N-acetyltransferase"/>
</dbReference>
<dbReference type="PANTHER" id="PTHR43792:SF1">
    <property type="entry name" value="N-ACETYLTRANSFERASE DOMAIN-CONTAINING PROTEIN"/>
    <property type="match status" value="1"/>
</dbReference>
<dbReference type="PANTHER" id="PTHR43792">
    <property type="entry name" value="GNAT FAMILY, PUTATIVE (AFU_ORTHOLOGUE AFUA_3G00765)-RELATED-RELATED"/>
    <property type="match status" value="1"/>
</dbReference>
<dbReference type="Proteomes" id="UP000321386">
    <property type="component" value="Unassembled WGS sequence"/>
</dbReference>
<protein>
    <submittedName>
        <fullName evidence="2">GNAT family acetyltransferase</fullName>
    </submittedName>
</protein>
<dbReference type="AlphaFoldDB" id="A0A510UUE7"/>
<organism evidence="2 3">
    <name type="scientific">Cellulomonas persica</name>
    <dbReference type="NCBI Taxonomy" id="76861"/>
    <lineage>
        <taxon>Bacteria</taxon>
        <taxon>Bacillati</taxon>
        <taxon>Actinomycetota</taxon>
        <taxon>Actinomycetes</taxon>
        <taxon>Micrococcales</taxon>
        <taxon>Cellulomonadaceae</taxon>
        <taxon>Cellulomonas</taxon>
    </lineage>
</organism>
<reference evidence="2 3" key="1">
    <citation type="submission" date="2019-07" db="EMBL/GenBank/DDBJ databases">
        <title>Whole genome shotgun sequence of Cellulomonas persica NBRC 101101.</title>
        <authorList>
            <person name="Hosoyama A."/>
            <person name="Uohara A."/>
            <person name="Ohji S."/>
            <person name="Ichikawa N."/>
        </authorList>
    </citation>
    <scope>NUCLEOTIDE SEQUENCE [LARGE SCALE GENOMIC DNA]</scope>
    <source>
        <strain evidence="2 3">NBRC 101101</strain>
    </source>
</reference>
<keyword evidence="2" id="KW-0808">Transferase</keyword>